<accession>A0A2I1GKI5</accession>
<gene>
    <name evidence="1" type="ORF">RhiirA4_421167</name>
</gene>
<dbReference type="AlphaFoldDB" id="A0A2I1GKI5"/>
<dbReference type="Proteomes" id="UP000234323">
    <property type="component" value="Unassembled WGS sequence"/>
</dbReference>
<keyword evidence="2" id="KW-1185">Reference proteome</keyword>
<dbReference type="EMBL" id="LLXI01000521">
    <property type="protein sequence ID" value="PKY47146.1"/>
    <property type="molecule type" value="Genomic_DNA"/>
</dbReference>
<dbReference type="VEuPathDB" id="FungiDB:FUN_015505"/>
<name>A0A2I1GKI5_9GLOM</name>
<comment type="caution">
    <text evidence="1">The sequence shown here is derived from an EMBL/GenBank/DDBJ whole genome shotgun (WGS) entry which is preliminary data.</text>
</comment>
<protein>
    <recommendedName>
        <fullName evidence="3">Crinkler family protein</fullName>
    </recommendedName>
</protein>
<proteinExistence type="predicted"/>
<dbReference type="VEuPathDB" id="FungiDB:RhiirA1_454114"/>
<evidence type="ECO:0000313" key="1">
    <source>
        <dbReference type="EMBL" id="PKY47146.1"/>
    </source>
</evidence>
<evidence type="ECO:0000313" key="2">
    <source>
        <dbReference type="Proteomes" id="UP000234323"/>
    </source>
</evidence>
<evidence type="ECO:0008006" key="3">
    <source>
        <dbReference type="Google" id="ProtNLM"/>
    </source>
</evidence>
<organism evidence="1 2">
    <name type="scientific">Rhizophagus irregularis</name>
    <dbReference type="NCBI Taxonomy" id="588596"/>
    <lineage>
        <taxon>Eukaryota</taxon>
        <taxon>Fungi</taxon>
        <taxon>Fungi incertae sedis</taxon>
        <taxon>Mucoromycota</taxon>
        <taxon>Glomeromycotina</taxon>
        <taxon>Glomeromycetes</taxon>
        <taxon>Glomerales</taxon>
        <taxon>Glomeraceae</taxon>
        <taxon>Rhizophagus</taxon>
    </lineage>
</organism>
<sequence length="769" mass="88730">METSFNCSVLSNETLKSLNEFSVNIFKKDNEIFTDLGNNRYDIEKFKVDHLKDYICKDLTGTILLPSTSGYNNLYSTVAEIETFGKDFKFYGRDHAIETLWKGDSLTNRNGIKARYRVRNESDKRLHPIPVLAGGPGTGKSRFLDEIERLLKQCADESDDEKIRDAFTNIVVINTVYGNGSPFAGVDKEIGAEESLALRILYEYFQPHHIYGKFDFPSFRSECNKYSQISKFSLSTALQVVYLDKMGKGNDTLLVLVLGIDEFNSLHDDNKEACKILIKQIGGTMCRSPTNIFFVPILSGTVEGPLEQYITGSMHKPLHIPLYLLDEDQSIEIGKTMKLFDDKYSKLHPYFRLGIGDIGGHVRSLERFYEDFTRESEIHNKNPYKVKIGDIMNGVKHGIKNEYNLIKHSKWLSEVLAKAILGLQVNKEDEIIFEDKPTSYQDLSSMGIISLVLDPKTDRYYIQIPYLWASIIVEYSDHPGMECWKSMLEYDEPMYYANFEDFNARFWALRLSLFRLLGYEKIELGNLLKGAKLSRDFPVEIEVILPKDINLCKLRHRYPVTETNKDKKVNEMRESFRCYTVLDLLNNQDIEKYMDCVFLNAKGAPWDVFSLLRYHNDSKVLWVTEQVKISETEALEPMIITQKIFDEEHTKVSDAINEDNWILLFLTNAEAEGILSIKCKKNSALVSRKQFKGFYGYTHASRAQFASTNEKIHINSIPKETLLILGFTDDESNRIDLKRKQNPLQTLDDIKSVIGEKKFKKMKFDRVMF</sequence>
<dbReference type="VEuPathDB" id="FungiDB:RhiirFUN_000957"/>
<reference evidence="1 2" key="1">
    <citation type="submission" date="2015-10" db="EMBL/GenBank/DDBJ databases">
        <title>Genome analyses suggest a sexual origin of heterokaryosis in a supposedly ancient asexual fungus.</title>
        <authorList>
            <person name="Ropars J."/>
            <person name="Sedzielewska K."/>
            <person name="Noel J."/>
            <person name="Charron P."/>
            <person name="Farinelli L."/>
            <person name="Marton T."/>
            <person name="Kruger M."/>
            <person name="Pelin A."/>
            <person name="Brachmann A."/>
            <person name="Corradi N."/>
        </authorList>
    </citation>
    <scope>NUCLEOTIDE SEQUENCE [LARGE SCALE GENOMIC DNA]</scope>
    <source>
        <strain evidence="1 2">A4</strain>
    </source>
</reference>